<dbReference type="InterPro" id="IPR041800">
    <property type="entry name" value="ASCC2_CUE"/>
</dbReference>
<dbReference type="SMART" id="SM00546">
    <property type="entry name" value="CUE"/>
    <property type="match status" value="1"/>
</dbReference>
<keyword evidence="2" id="KW-0805">Transcription regulation</keyword>
<evidence type="ECO:0000256" key="5">
    <source>
        <dbReference type="ARBA" id="ARBA00023242"/>
    </source>
</evidence>
<dbReference type="Pfam" id="PF02845">
    <property type="entry name" value="CUE"/>
    <property type="match status" value="1"/>
</dbReference>
<evidence type="ECO:0000256" key="1">
    <source>
        <dbReference type="ARBA" id="ARBA00004123"/>
    </source>
</evidence>
<organism evidence="9">
    <name type="scientific">Sesamum angustifolium</name>
    <dbReference type="NCBI Taxonomy" id="2727405"/>
    <lineage>
        <taxon>Eukaryota</taxon>
        <taxon>Viridiplantae</taxon>
        <taxon>Streptophyta</taxon>
        <taxon>Embryophyta</taxon>
        <taxon>Tracheophyta</taxon>
        <taxon>Spermatophyta</taxon>
        <taxon>Magnoliopsida</taxon>
        <taxon>eudicotyledons</taxon>
        <taxon>Gunneridae</taxon>
        <taxon>Pentapetalae</taxon>
        <taxon>asterids</taxon>
        <taxon>lamiids</taxon>
        <taxon>Lamiales</taxon>
        <taxon>Pedaliaceae</taxon>
        <taxon>Sesamum</taxon>
    </lineage>
</organism>
<feature type="compositionally biased region" description="Basic residues" evidence="6">
    <location>
        <begin position="90"/>
        <end position="103"/>
    </location>
</feature>
<dbReference type="PROSITE" id="PS51140">
    <property type="entry name" value="CUE"/>
    <property type="match status" value="1"/>
</dbReference>
<name>A0AAW2LXH3_9LAMI</name>
<keyword evidence="4" id="KW-0804">Transcription</keyword>
<reference evidence="9" key="2">
    <citation type="journal article" date="2024" name="Plant">
        <title>Genomic evolution and insights into agronomic trait innovations of Sesamum species.</title>
        <authorList>
            <person name="Miao H."/>
            <person name="Wang L."/>
            <person name="Qu L."/>
            <person name="Liu H."/>
            <person name="Sun Y."/>
            <person name="Le M."/>
            <person name="Wang Q."/>
            <person name="Wei S."/>
            <person name="Zheng Y."/>
            <person name="Lin W."/>
            <person name="Duan Y."/>
            <person name="Cao H."/>
            <person name="Xiong S."/>
            <person name="Wang X."/>
            <person name="Wei L."/>
            <person name="Li C."/>
            <person name="Ma Q."/>
            <person name="Ju M."/>
            <person name="Zhao R."/>
            <person name="Li G."/>
            <person name="Mu C."/>
            <person name="Tian Q."/>
            <person name="Mei H."/>
            <person name="Zhang T."/>
            <person name="Gao T."/>
            <person name="Zhang H."/>
        </authorList>
    </citation>
    <scope>NUCLEOTIDE SEQUENCE</scope>
    <source>
        <strain evidence="9">G01</strain>
    </source>
</reference>
<comment type="caution">
    <text evidence="9">The sequence shown here is derived from an EMBL/GenBank/DDBJ whole genome shotgun (WGS) entry which is preliminary data.</text>
</comment>
<dbReference type="InterPro" id="IPR003892">
    <property type="entry name" value="CUE"/>
</dbReference>
<evidence type="ECO:0000256" key="4">
    <source>
        <dbReference type="ARBA" id="ARBA00023163"/>
    </source>
</evidence>
<feature type="compositionally biased region" description="Basic and acidic residues" evidence="6">
    <location>
        <begin position="813"/>
        <end position="826"/>
    </location>
</feature>
<feature type="region of interest" description="Disordered" evidence="6">
    <location>
        <begin position="801"/>
        <end position="842"/>
    </location>
</feature>
<dbReference type="GO" id="GO:0048766">
    <property type="term" value="P:root hair initiation"/>
    <property type="evidence" value="ECO:0007669"/>
    <property type="project" value="UniProtKB-ARBA"/>
</dbReference>
<evidence type="ECO:0000256" key="3">
    <source>
        <dbReference type="ARBA" id="ARBA00023125"/>
    </source>
</evidence>
<protein>
    <submittedName>
        <fullName evidence="9">Transcription factor</fullName>
    </submittedName>
</protein>
<dbReference type="Gene3D" id="4.10.280.10">
    <property type="entry name" value="Helix-loop-helix DNA-binding domain"/>
    <property type="match status" value="1"/>
</dbReference>
<reference evidence="9" key="1">
    <citation type="submission" date="2020-06" db="EMBL/GenBank/DDBJ databases">
        <authorList>
            <person name="Li T."/>
            <person name="Hu X."/>
            <person name="Zhang T."/>
            <person name="Song X."/>
            <person name="Zhang H."/>
            <person name="Dai N."/>
            <person name="Sheng W."/>
            <person name="Hou X."/>
            <person name="Wei L."/>
        </authorList>
    </citation>
    <scope>NUCLEOTIDE SEQUENCE</scope>
    <source>
        <strain evidence="9">G01</strain>
        <tissue evidence="9">Leaf</tissue>
    </source>
</reference>
<keyword evidence="3" id="KW-0238">DNA-binding</keyword>
<evidence type="ECO:0000259" key="7">
    <source>
        <dbReference type="PROSITE" id="PS50888"/>
    </source>
</evidence>
<dbReference type="InterPro" id="IPR011598">
    <property type="entry name" value="bHLH_dom"/>
</dbReference>
<dbReference type="EMBL" id="JACGWK010000012">
    <property type="protein sequence ID" value="KAL0323003.1"/>
    <property type="molecule type" value="Genomic_DNA"/>
</dbReference>
<feature type="region of interest" description="Disordered" evidence="6">
    <location>
        <begin position="67"/>
        <end position="163"/>
    </location>
</feature>
<dbReference type="CDD" id="cd14364">
    <property type="entry name" value="CUE_ASCC2"/>
    <property type="match status" value="1"/>
</dbReference>
<dbReference type="InterPro" id="IPR036638">
    <property type="entry name" value="HLH_DNA-bd_sf"/>
</dbReference>
<dbReference type="PANTHER" id="PTHR21494">
    <property type="entry name" value="ACTIVATING SIGNAL COINTEGRATOR 1 COMPLEX SUBUNIT 2 ASC-1 COMPLEX SUBUNIT P100"/>
    <property type="match status" value="1"/>
</dbReference>
<dbReference type="FunFam" id="4.10.280.10:FF:000022">
    <property type="entry name" value="Basic helix-loop-helix transcription factor"/>
    <property type="match status" value="1"/>
</dbReference>
<dbReference type="GO" id="GO:0046983">
    <property type="term" value="F:protein dimerization activity"/>
    <property type="evidence" value="ECO:0007669"/>
    <property type="project" value="InterPro"/>
</dbReference>
<feature type="compositionally biased region" description="Polar residues" evidence="6">
    <location>
        <begin position="829"/>
        <end position="841"/>
    </location>
</feature>
<dbReference type="GO" id="GO:0006355">
    <property type="term" value="P:regulation of DNA-templated transcription"/>
    <property type="evidence" value="ECO:0007669"/>
    <property type="project" value="UniProtKB-ARBA"/>
</dbReference>
<dbReference type="SUPFAM" id="SSF46934">
    <property type="entry name" value="UBA-like"/>
    <property type="match status" value="1"/>
</dbReference>
<feature type="compositionally biased region" description="Low complexity" evidence="6">
    <location>
        <begin position="735"/>
        <end position="751"/>
    </location>
</feature>
<dbReference type="SMART" id="SM00353">
    <property type="entry name" value="HLH"/>
    <property type="match status" value="1"/>
</dbReference>
<dbReference type="AlphaFoldDB" id="A0AAW2LXH3"/>
<sequence>MGFCTMDGGNDSLMLPGFPDDLMEEILQLKEDIRIDQMGSAGIQPVENGESTLQLKRKYEAAEIQTLDKGYDHSSDQSPKKRPRVSRDAQKKKRPPVSKKNKKAMQISNDEEENNVGGNGQSSSTCSSEEDCSNASQELNESKPSASNGKAKVTRGAATDPQSLYARRRRERINERLRILQNLVPNGTKVDISTMLEEAVHYVKFLQLQIKLLSSDDLWMYAPIAYNGMDIGLYQKDEAVAAGLGPEEGGLDPVEAQRVVDLLNRELSRLLKLHPRDFWREVSADESLNAFLESFLKFRSRWYDFPHRGARGTVAGVIVGEFELCRRVFMVLYRLSSNRDPGAKAADTLSSKDHAELDNWEIDFPTMEKKLLDLPKLLDICAIYCHENEDLTRILVTNAMKAQPHIQDEFPVLLSHFLSIIQTMYQRCSSSLEAPSAVAYLVLFSSGGHQDQGSSRLHYDYLEVMDFINDSVVSLDSFVNAYKHAAVHFSSPVESSYGNEELLTTLARLHDSLLPSLQKGFNIILEQLKIETRKHQMFPPNVEDPVVRADILIQTIRDLTGHHTHVPAVRTWGTFIQNIQKNHNIMNRIELLQKTGWLSMDDEQYQFLSGIMMNPPQADVKEKNSTSFPVAGKKMQTDEDAAIIESKISQIRELFPEYGRGFLVACLEAYNHDAEEVIQRILEGTLHEELQSLDITLETIPPSKSAPSMSRHDKGKGKLVESEITPPEIVAPTTVSTQAGVSSGSSSSSAGRFVRKNTGDLSNFETLNAKKEKELAKTVALISQLEYEDEYDDSFDDLGLSVGDSGFDEPETLGDKMGSHRGRGVETDGGSSTSNADAQKWNSRKKPQFYVKDGKNYSYKVEGSVAVTSSAEAKLVNQAQKELIHGLGRGGNIPLGAVQRLTESKEDQQNDEPNMNEVGERGGQGATRGRGRRGFLPSTPRRLPGSNDQQDDEQGTDEGGGRGGRGNTRGRGRRGPRGNYKKDRAMSKHLAGLPSHYNT</sequence>
<dbReference type="InterPro" id="IPR009060">
    <property type="entry name" value="UBA-like_sf"/>
</dbReference>
<dbReference type="GO" id="GO:0005634">
    <property type="term" value="C:nucleus"/>
    <property type="evidence" value="ECO:0007669"/>
    <property type="project" value="UniProtKB-SubCell"/>
</dbReference>
<dbReference type="PANTHER" id="PTHR21494:SF0">
    <property type="entry name" value="ACTIVATING SIGNAL COINTEGRATOR 1 COMPLEX SUBUNIT 2"/>
    <property type="match status" value="1"/>
</dbReference>
<feature type="domain" description="BHLH" evidence="7">
    <location>
        <begin position="157"/>
        <end position="206"/>
    </location>
</feature>
<dbReference type="PROSITE" id="PS50888">
    <property type="entry name" value="BHLH"/>
    <property type="match status" value="1"/>
</dbReference>
<dbReference type="InterPro" id="IPR052586">
    <property type="entry name" value="ASCC2"/>
</dbReference>
<evidence type="ECO:0000256" key="6">
    <source>
        <dbReference type="SAM" id="MobiDB-lite"/>
    </source>
</evidence>
<dbReference type="Pfam" id="PF00010">
    <property type="entry name" value="HLH"/>
    <property type="match status" value="1"/>
</dbReference>
<proteinExistence type="predicted"/>
<feature type="compositionally biased region" description="Polar residues" evidence="6">
    <location>
        <begin position="134"/>
        <end position="148"/>
    </location>
</feature>
<dbReference type="Gene3D" id="1.10.8.10">
    <property type="entry name" value="DNA helicase RuvA subunit, C-terminal domain"/>
    <property type="match status" value="1"/>
</dbReference>
<keyword evidence="5" id="KW-0539">Nucleus</keyword>
<feature type="domain" description="CUE" evidence="8">
    <location>
        <begin position="643"/>
        <end position="686"/>
    </location>
</feature>
<feature type="region of interest" description="Disordered" evidence="6">
    <location>
        <begin position="903"/>
        <end position="999"/>
    </location>
</feature>
<gene>
    <name evidence="9" type="ORF">Sangu_1919600</name>
</gene>
<evidence type="ECO:0000313" key="9">
    <source>
        <dbReference type="EMBL" id="KAL0323003.1"/>
    </source>
</evidence>
<dbReference type="SUPFAM" id="SSF47459">
    <property type="entry name" value="HLH, helix-loop-helix DNA-binding domain"/>
    <property type="match status" value="1"/>
</dbReference>
<feature type="compositionally biased region" description="Gly residues" evidence="6">
    <location>
        <begin position="957"/>
        <end position="967"/>
    </location>
</feature>
<dbReference type="GO" id="GO:0043130">
    <property type="term" value="F:ubiquitin binding"/>
    <property type="evidence" value="ECO:0007669"/>
    <property type="project" value="InterPro"/>
</dbReference>
<comment type="subcellular location">
    <subcellularLocation>
        <location evidence="1">Nucleus</location>
    </subcellularLocation>
</comment>
<dbReference type="GO" id="GO:0003677">
    <property type="term" value="F:DNA binding"/>
    <property type="evidence" value="ECO:0007669"/>
    <property type="project" value="UniProtKB-KW"/>
</dbReference>
<feature type="region of interest" description="Disordered" evidence="6">
    <location>
        <begin position="735"/>
        <end position="755"/>
    </location>
</feature>
<evidence type="ECO:0000259" key="8">
    <source>
        <dbReference type="PROSITE" id="PS51140"/>
    </source>
</evidence>
<feature type="compositionally biased region" description="Basic and acidic residues" evidence="6">
    <location>
        <begin position="69"/>
        <end position="89"/>
    </location>
</feature>
<accession>A0AAW2LXH3</accession>
<evidence type="ECO:0000256" key="2">
    <source>
        <dbReference type="ARBA" id="ARBA00023015"/>
    </source>
</evidence>